<evidence type="ECO:0000313" key="1">
    <source>
        <dbReference type="EMBL" id="KAH9295241.1"/>
    </source>
</evidence>
<comment type="caution">
    <text evidence="1">The sequence shown here is derived from an EMBL/GenBank/DDBJ whole genome shotgun (WGS) entry which is preliminary data.</text>
</comment>
<keyword evidence="2" id="KW-1185">Reference proteome</keyword>
<proteinExistence type="predicted"/>
<dbReference type="AlphaFoldDB" id="A0AA38FB73"/>
<feature type="non-terminal residue" evidence="1">
    <location>
        <position position="55"/>
    </location>
</feature>
<reference evidence="1 2" key="1">
    <citation type="journal article" date="2021" name="Nat. Plants">
        <title>The Taxus genome provides insights into paclitaxel biosynthesis.</title>
        <authorList>
            <person name="Xiong X."/>
            <person name="Gou J."/>
            <person name="Liao Q."/>
            <person name="Li Y."/>
            <person name="Zhou Q."/>
            <person name="Bi G."/>
            <person name="Li C."/>
            <person name="Du R."/>
            <person name="Wang X."/>
            <person name="Sun T."/>
            <person name="Guo L."/>
            <person name="Liang H."/>
            <person name="Lu P."/>
            <person name="Wu Y."/>
            <person name="Zhang Z."/>
            <person name="Ro D.K."/>
            <person name="Shang Y."/>
            <person name="Huang S."/>
            <person name="Yan J."/>
        </authorList>
    </citation>
    <scope>NUCLEOTIDE SEQUENCE [LARGE SCALE GENOMIC DNA]</scope>
    <source>
        <strain evidence="1">Ta-2019</strain>
    </source>
</reference>
<sequence length="55" mass="5978">CRLLVFTNGHGAKPLLLGYGEAPIIECKLTKTVGWLLGQGSHRNTPLNLWKSACT</sequence>
<dbReference type="Proteomes" id="UP000824469">
    <property type="component" value="Unassembled WGS sequence"/>
</dbReference>
<evidence type="ECO:0000313" key="2">
    <source>
        <dbReference type="Proteomes" id="UP000824469"/>
    </source>
</evidence>
<organism evidence="1 2">
    <name type="scientific">Taxus chinensis</name>
    <name type="common">Chinese yew</name>
    <name type="synonym">Taxus wallichiana var. chinensis</name>
    <dbReference type="NCBI Taxonomy" id="29808"/>
    <lineage>
        <taxon>Eukaryota</taxon>
        <taxon>Viridiplantae</taxon>
        <taxon>Streptophyta</taxon>
        <taxon>Embryophyta</taxon>
        <taxon>Tracheophyta</taxon>
        <taxon>Spermatophyta</taxon>
        <taxon>Pinopsida</taxon>
        <taxon>Pinidae</taxon>
        <taxon>Conifers II</taxon>
        <taxon>Cupressales</taxon>
        <taxon>Taxaceae</taxon>
        <taxon>Taxus</taxon>
    </lineage>
</organism>
<name>A0AA38FB73_TAXCH</name>
<feature type="non-terminal residue" evidence="1">
    <location>
        <position position="1"/>
    </location>
</feature>
<accession>A0AA38FB73</accession>
<gene>
    <name evidence="1" type="ORF">KI387_038829</name>
</gene>
<protein>
    <submittedName>
        <fullName evidence="1">Uncharacterized protein</fullName>
    </submittedName>
</protein>
<dbReference type="EMBL" id="JAHRHJ020000011">
    <property type="protein sequence ID" value="KAH9295241.1"/>
    <property type="molecule type" value="Genomic_DNA"/>
</dbReference>